<dbReference type="AlphaFoldDB" id="A0A2H0NEA8"/>
<evidence type="ECO:0000313" key="2">
    <source>
        <dbReference type="Proteomes" id="UP000230564"/>
    </source>
</evidence>
<dbReference type="EMBL" id="PCWQ01000012">
    <property type="protein sequence ID" value="PIR06515.1"/>
    <property type="molecule type" value="Genomic_DNA"/>
</dbReference>
<reference evidence="1 2" key="1">
    <citation type="submission" date="2017-09" db="EMBL/GenBank/DDBJ databases">
        <title>Depth-based differentiation of microbial function through sediment-hosted aquifers and enrichment of novel symbionts in the deep terrestrial subsurface.</title>
        <authorList>
            <person name="Probst A.J."/>
            <person name="Ladd B."/>
            <person name="Jarett J.K."/>
            <person name="Geller-Mcgrath D.E."/>
            <person name="Sieber C.M."/>
            <person name="Emerson J.B."/>
            <person name="Anantharaman K."/>
            <person name="Thomas B.C."/>
            <person name="Malmstrom R."/>
            <person name="Stieglmeier M."/>
            <person name="Klingl A."/>
            <person name="Woyke T."/>
            <person name="Ryan C.M."/>
            <person name="Banfield J.F."/>
        </authorList>
    </citation>
    <scope>NUCLEOTIDE SEQUENCE [LARGE SCALE GENOMIC DNA]</scope>
    <source>
        <strain evidence="1">CG11_big_fil_rev_8_21_14_0_20_36_20</strain>
    </source>
</reference>
<sequence length="63" mass="7449">MPKYYKKENILCFSKKELYNLIKIQKIPRLRQIISENSLTLDDVKNNTHKAEEAFDPPIKKNG</sequence>
<gene>
    <name evidence="1" type="ORF">COV55_03185</name>
</gene>
<evidence type="ECO:0000313" key="1">
    <source>
        <dbReference type="EMBL" id="PIR06515.1"/>
    </source>
</evidence>
<protein>
    <submittedName>
        <fullName evidence="1">Uncharacterized protein</fullName>
    </submittedName>
</protein>
<organism evidence="1 2">
    <name type="scientific">Candidatus Komeilibacteria bacterium CG11_big_fil_rev_8_21_14_0_20_36_20</name>
    <dbReference type="NCBI Taxonomy" id="1974477"/>
    <lineage>
        <taxon>Bacteria</taxon>
        <taxon>Candidatus Komeiliibacteriota</taxon>
    </lineage>
</organism>
<dbReference type="Proteomes" id="UP000230564">
    <property type="component" value="Unassembled WGS sequence"/>
</dbReference>
<accession>A0A2H0NEA8</accession>
<proteinExistence type="predicted"/>
<name>A0A2H0NEA8_9BACT</name>
<comment type="caution">
    <text evidence="1">The sequence shown here is derived from an EMBL/GenBank/DDBJ whole genome shotgun (WGS) entry which is preliminary data.</text>
</comment>